<protein>
    <recommendedName>
        <fullName evidence="3">Bacterial CdiA-CT RNAse A domain-containing protein</fullName>
    </recommendedName>
</protein>
<keyword evidence="2" id="KW-1185">Reference proteome</keyword>
<proteinExistence type="predicted"/>
<dbReference type="EMBL" id="BPQH01000028">
    <property type="protein sequence ID" value="GJD53353.1"/>
    <property type="molecule type" value="Genomic_DNA"/>
</dbReference>
<comment type="caution">
    <text evidence="1">The sequence shown here is derived from an EMBL/GenBank/DDBJ whole genome shotgun (WGS) entry which is preliminary data.</text>
</comment>
<evidence type="ECO:0000313" key="2">
    <source>
        <dbReference type="Proteomes" id="UP001055167"/>
    </source>
</evidence>
<gene>
    <name evidence="1" type="ORF">OPKNFCMD_6128</name>
</gene>
<accession>A0ABQ4R6Q9</accession>
<reference evidence="1" key="2">
    <citation type="submission" date="2021-08" db="EMBL/GenBank/DDBJ databases">
        <authorList>
            <person name="Tani A."/>
            <person name="Ola A."/>
            <person name="Ogura Y."/>
            <person name="Katsura K."/>
            <person name="Hayashi T."/>
        </authorList>
    </citation>
    <scope>NUCLEOTIDE SEQUENCE</scope>
    <source>
        <strain evidence="1">KCTC 52305</strain>
    </source>
</reference>
<sequence length="176" mass="18144">MGVADHAWDAGMVEAALFRSGGVKQASYRYGPATNPDPAAGFRHYKPKGVGHAFVHVAGAGSDLVGHGAGLAKKSRYADEPTAIAVIVEILNTAQGLAALRRLDANPGSTEWLHGATAVPITGAWYGYAPNETGRRKILTASINLNSHGEALFIHSSYPEGLQAATPPAAPAGPAP</sequence>
<organism evidence="1 2">
    <name type="scientific">Methylobacterium crusticola</name>
    <dbReference type="NCBI Taxonomy" id="1697972"/>
    <lineage>
        <taxon>Bacteria</taxon>
        <taxon>Pseudomonadati</taxon>
        <taxon>Pseudomonadota</taxon>
        <taxon>Alphaproteobacteria</taxon>
        <taxon>Hyphomicrobiales</taxon>
        <taxon>Methylobacteriaceae</taxon>
        <taxon>Methylobacterium</taxon>
    </lineage>
</organism>
<evidence type="ECO:0008006" key="3">
    <source>
        <dbReference type="Google" id="ProtNLM"/>
    </source>
</evidence>
<evidence type="ECO:0000313" key="1">
    <source>
        <dbReference type="EMBL" id="GJD53353.1"/>
    </source>
</evidence>
<reference evidence="1" key="1">
    <citation type="journal article" date="2021" name="Front. Microbiol.">
        <title>Comprehensive Comparative Genomics and Phenotyping of Methylobacterium Species.</title>
        <authorList>
            <person name="Alessa O."/>
            <person name="Ogura Y."/>
            <person name="Fujitani Y."/>
            <person name="Takami H."/>
            <person name="Hayashi T."/>
            <person name="Sahin N."/>
            <person name="Tani A."/>
        </authorList>
    </citation>
    <scope>NUCLEOTIDE SEQUENCE</scope>
    <source>
        <strain evidence="1">KCTC 52305</strain>
    </source>
</reference>
<name>A0ABQ4R6Q9_9HYPH</name>
<dbReference type="Proteomes" id="UP001055167">
    <property type="component" value="Unassembled WGS sequence"/>
</dbReference>
<dbReference type="RefSeq" id="WP_128562994.1">
    <property type="nucleotide sequence ID" value="NZ_BPQH01000028.1"/>
</dbReference>